<dbReference type="STRING" id="1794912.AXX12_12910"/>
<accession>A0A154BNM3</accession>
<evidence type="ECO:0000313" key="2">
    <source>
        <dbReference type="Proteomes" id="UP000076268"/>
    </source>
</evidence>
<keyword evidence="2" id="KW-1185">Reference proteome</keyword>
<organism evidence="1 2">
    <name type="scientific">Anaerosporomusa subterranea</name>
    <dbReference type="NCBI Taxonomy" id="1794912"/>
    <lineage>
        <taxon>Bacteria</taxon>
        <taxon>Bacillati</taxon>
        <taxon>Bacillota</taxon>
        <taxon>Negativicutes</taxon>
        <taxon>Acetonemataceae</taxon>
        <taxon>Anaerosporomusa</taxon>
    </lineage>
</organism>
<evidence type="ECO:0008006" key="3">
    <source>
        <dbReference type="Google" id="ProtNLM"/>
    </source>
</evidence>
<evidence type="ECO:0000313" key="1">
    <source>
        <dbReference type="EMBL" id="KYZ75597.1"/>
    </source>
</evidence>
<dbReference type="EMBL" id="LSGP01000023">
    <property type="protein sequence ID" value="KYZ75597.1"/>
    <property type="molecule type" value="Genomic_DNA"/>
</dbReference>
<name>A0A154BNM3_ANASB</name>
<dbReference type="AlphaFoldDB" id="A0A154BNM3"/>
<gene>
    <name evidence="1" type="ORF">AXX12_12910</name>
</gene>
<dbReference type="Proteomes" id="UP000076268">
    <property type="component" value="Unassembled WGS sequence"/>
</dbReference>
<protein>
    <recommendedName>
        <fullName evidence="3">DUF1573 domain-containing protein</fullName>
    </recommendedName>
</protein>
<reference evidence="1 2" key="1">
    <citation type="submission" date="2016-02" db="EMBL/GenBank/DDBJ databases">
        <title>Anaerosporomusa subterraneum gen. nov., sp. nov., a spore-forming obligate anaerobe isolated from saprolite.</title>
        <authorList>
            <person name="Choi J.K."/>
            <person name="Shah M."/>
            <person name="Yee N."/>
        </authorList>
    </citation>
    <scope>NUCLEOTIDE SEQUENCE [LARGE SCALE GENOMIC DNA]</scope>
    <source>
        <strain evidence="1 2">RU4</strain>
    </source>
</reference>
<comment type="caution">
    <text evidence="1">The sequence shown here is derived from an EMBL/GenBank/DDBJ whole genome shotgun (WGS) entry which is preliminary data.</text>
</comment>
<dbReference type="OrthoDB" id="2988649at2"/>
<dbReference type="RefSeq" id="WP_066244404.1">
    <property type="nucleotide sequence ID" value="NZ_LSGP01000023.1"/>
</dbReference>
<sequence length="131" mass="14978">MNDKCCYQFQDAVDEYLVRHRSVFDVLTKYQEAAARVNRAYAKAVTECGCVTIEAGRQEIPEGAEFRDLKQYMSNHTSGQPCTHCREVIAKEMGRSMFYQTALCNLAGLNIRDIMEQERKNLTTLGVFHLS</sequence>
<proteinExistence type="predicted"/>